<evidence type="ECO:0000256" key="1">
    <source>
        <dbReference type="SAM" id="SignalP"/>
    </source>
</evidence>
<feature type="signal peptide" evidence="1">
    <location>
        <begin position="1"/>
        <end position="22"/>
    </location>
</feature>
<feature type="chain" id="PRO_5003328659" evidence="1">
    <location>
        <begin position="23"/>
        <end position="206"/>
    </location>
</feature>
<name>F5J2D4_9BACT</name>
<gene>
    <name evidence="2" type="ORF">HMPREF9455_03501</name>
</gene>
<dbReference type="Proteomes" id="UP000004913">
    <property type="component" value="Unassembled WGS sequence"/>
</dbReference>
<comment type="caution">
    <text evidence="2">The sequence shown here is derived from an EMBL/GenBank/DDBJ whole genome shotgun (WGS) entry which is preliminary data.</text>
</comment>
<accession>F5J2D4</accession>
<evidence type="ECO:0000313" key="3">
    <source>
        <dbReference type="Proteomes" id="UP000004913"/>
    </source>
</evidence>
<proteinExistence type="predicted"/>
<organism evidence="2 3">
    <name type="scientific">Dysgonomonas gadei ATCC BAA-286</name>
    <dbReference type="NCBI Taxonomy" id="742766"/>
    <lineage>
        <taxon>Bacteria</taxon>
        <taxon>Pseudomonadati</taxon>
        <taxon>Bacteroidota</taxon>
        <taxon>Bacteroidia</taxon>
        <taxon>Bacteroidales</taxon>
        <taxon>Dysgonomonadaceae</taxon>
        <taxon>Dysgonomonas</taxon>
    </lineage>
</organism>
<dbReference type="HOGENOM" id="CLU_1330205_0_0_10"/>
<keyword evidence="3" id="KW-1185">Reference proteome</keyword>
<reference evidence="2 3" key="1">
    <citation type="submission" date="2011-04" db="EMBL/GenBank/DDBJ databases">
        <title>The Genome Sequence of Dysgonomonas gadei ATCC BAA-286.</title>
        <authorList>
            <consortium name="The Broad Institute Genome Sequencing Platform"/>
            <person name="Earl A."/>
            <person name="Ward D."/>
            <person name="Feldgarden M."/>
            <person name="Gevers D."/>
            <person name="Pudlo N."/>
            <person name="Martens E."/>
            <person name="Allen-Vercoe E."/>
            <person name="Young S.K."/>
            <person name="Zeng Q."/>
            <person name="Gargeya S."/>
            <person name="Fitzgerald M."/>
            <person name="Haas B."/>
            <person name="Abouelleil A."/>
            <person name="Alvarado L."/>
            <person name="Arachchi H.M."/>
            <person name="Berlin A."/>
            <person name="Brown A."/>
            <person name="Chapman S.B."/>
            <person name="Chen Z."/>
            <person name="Dunbar C."/>
            <person name="Freedman E."/>
            <person name="Gearin G."/>
            <person name="Gellesch M."/>
            <person name="Goldberg J."/>
            <person name="Griggs A."/>
            <person name="Gujja S."/>
            <person name="Heiman D."/>
            <person name="Howarth C."/>
            <person name="Larson L."/>
            <person name="Lui A."/>
            <person name="MacDonald P.J.P."/>
            <person name="Mehta T."/>
            <person name="Montmayeur A."/>
            <person name="Murphy C."/>
            <person name="Neiman D."/>
            <person name="Pearson M."/>
            <person name="Priest M."/>
            <person name="Roberts A."/>
            <person name="Saif S."/>
            <person name="Shea T."/>
            <person name="Shenoy N."/>
            <person name="Sisk P."/>
            <person name="Stolte C."/>
            <person name="Sykes S."/>
            <person name="Yandava C."/>
            <person name="Wortman J."/>
            <person name="Nusbaum C."/>
            <person name="Birren B."/>
        </authorList>
    </citation>
    <scope>NUCLEOTIDE SEQUENCE [LARGE SCALE GENOMIC DNA]</scope>
    <source>
        <strain evidence="2 3">ATCC BAA-286</strain>
    </source>
</reference>
<protein>
    <submittedName>
        <fullName evidence="2">Uncharacterized protein</fullName>
    </submittedName>
</protein>
<sequence>MKVFLMIMFFWFPLFSSSQNIAEIEEYLKKEYPSSETVSSNQPQYVNNSIVLLNDSILSKYLGTIDIFQIKYRELIGWMVEEYKAIVLSDNSREKYFIIFPFDLRNPKSEAISYFEEKYIEQEDLDKYCHSIANMFLTMGILSKPRLGKLQKISNNQYQISYIVNFVNRETVYRNLIFTFDKLYLKQIQIINPFSGLNEIEYASKP</sequence>
<evidence type="ECO:0000313" key="2">
    <source>
        <dbReference type="EMBL" id="EGK00169.1"/>
    </source>
</evidence>
<dbReference type="STRING" id="742766.HMPREF9455_03501"/>
<dbReference type="EMBL" id="ADLV01000040">
    <property type="protein sequence ID" value="EGK00169.1"/>
    <property type="molecule type" value="Genomic_DNA"/>
</dbReference>
<dbReference type="AlphaFoldDB" id="F5J2D4"/>
<dbReference type="RefSeq" id="WP_006801034.1">
    <property type="nucleotide sequence ID" value="NZ_GL891989.1"/>
</dbReference>
<keyword evidence="1" id="KW-0732">Signal</keyword>